<dbReference type="AlphaFoldDB" id="A0A7J7CBK6"/>
<dbReference type="InParanoid" id="A0A7J7CBK6"/>
<dbReference type="PANTHER" id="PTHR31672">
    <property type="entry name" value="BNACNNG10540D PROTEIN"/>
    <property type="match status" value="1"/>
</dbReference>
<dbReference type="PROSITE" id="PS50181">
    <property type="entry name" value="FBOX"/>
    <property type="match status" value="1"/>
</dbReference>
<sequence>MKQNMTITTLHEAIFFNILTWLPAQYLYDSLRYVCSSWASIINNPHFVETLLSRSKFGLMVQKFVSTYGAHFLELESNGVIRISQTWANSQYPGLVLDCSGGLSLLCDIAGSGCYVANFVTKKAVEIPSLPSKPYSIP</sequence>
<dbReference type="Gene3D" id="1.20.1280.50">
    <property type="match status" value="1"/>
</dbReference>
<keyword evidence="3" id="KW-1185">Reference proteome</keyword>
<dbReference type="Pfam" id="PF00646">
    <property type="entry name" value="F-box"/>
    <property type="match status" value="1"/>
</dbReference>
<dbReference type="InterPro" id="IPR036047">
    <property type="entry name" value="F-box-like_dom_sf"/>
</dbReference>
<reference evidence="2 3" key="1">
    <citation type="journal article" date="2020" name="Nat. Commun.">
        <title>Genome of Tripterygium wilfordii and identification of cytochrome P450 involved in triptolide biosynthesis.</title>
        <authorList>
            <person name="Tu L."/>
            <person name="Su P."/>
            <person name="Zhang Z."/>
            <person name="Gao L."/>
            <person name="Wang J."/>
            <person name="Hu T."/>
            <person name="Zhou J."/>
            <person name="Zhang Y."/>
            <person name="Zhao Y."/>
            <person name="Liu Y."/>
            <person name="Song Y."/>
            <person name="Tong Y."/>
            <person name="Lu Y."/>
            <person name="Yang J."/>
            <person name="Xu C."/>
            <person name="Jia M."/>
            <person name="Peters R.J."/>
            <person name="Huang L."/>
            <person name="Gao W."/>
        </authorList>
    </citation>
    <scope>NUCLEOTIDE SEQUENCE [LARGE SCALE GENOMIC DNA]</scope>
    <source>
        <strain evidence="3">cv. XIE 37</strain>
        <tissue evidence="2">Leaf</tissue>
    </source>
</reference>
<dbReference type="EMBL" id="JAAARO010000019">
    <property type="protein sequence ID" value="KAF5731247.1"/>
    <property type="molecule type" value="Genomic_DNA"/>
</dbReference>
<feature type="domain" description="F-box" evidence="1">
    <location>
        <begin position="4"/>
        <end position="51"/>
    </location>
</feature>
<dbReference type="PANTHER" id="PTHR31672:SF13">
    <property type="entry name" value="F-BOX PROTEIN CPR30-LIKE"/>
    <property type="match status" value="1"/>
</dbReference>
<evidence type="ECO:0000313" key="2">
    <source>
        <dbReference type="EMBL" id="KAF5731247.1"/>
    </source>
</evidence>
<dbReference type="SUPFAM" id="SSF81383">
    <property type="entry name" value="F-box domain"/>
    <property type="match status" value="1"/>
</dbReference>
<dbReference type="InterPro" id="IPR001810">
    <property type="entry name" value="F-box_dom"/>
</dbReference>
<gene>
    <name evidence="2" type="ORF">HS088_TW19G00853</name>
</gene>
<dbReference type="Proteomes" id="UP000593562">
    <property type="component" value="Unassembled WGS sequence"/>
</dbReference>
<proteinExistence type="predicted"/>
<dbReference type="InterPro" id="IPR050796">
    <property type="entry name" value="SCF_F-box_component"/>
</dbReference>
<organism evidence="2 3">
    <name type="scientific">Tripterygium wilfordii</name>
    <name type="common">Thunder God vine</name>
    <dbReference type="NCBI Taxonomy" id="458696"/>
    <lineage>
        <taxon>Eukaryota</taxon>
        <taxon>Viridiplantae</taxon>
        <taxon>Streptophyta</taxon>
        <taxon>Embryophyta</taxon>
        <taxon>Tracheophyta</taxon>
        <taxon>Spermatophyta</taxon>
        <taxon>Magnoliopsida</taxon>
        <taxon>eudicotyledons</taxon>
        <taxon>Gunneridae</taxon>
        <taxon>Pentapetalae</taxon>
        <taxon>rosids</taxon>
        <taxon>fabids</taxon>
        <taxon>Celastrales</taxon>
        <taxon>Celastraceae</taxon>
        <taxon>Tripterygium</taxon>
    </lineage>
</organism>
<evidence type="ECO:0000313" key="3">
    <source>
        <dbReference type="Proteomes" id="UP000593562"/>
    </source>
</evidence>
<protein>
    <recommendedName>
        <fullName evidence="1">F-box domain-containing protein</fullName>
    </recommendedName>
</protein>
<accession>A0A7J7CBK6</accession>
<evidence type="ECO:0000259" key="1">
    <source>
        <dbReference type="PROSITE" id="PS50181"/>
    </source>
</evidence>
<comment type="caution">
    <text evidence="2">The sequence shown here is derived from an EMBL/GenBank/DDBJ whole genome shotgun (WGS) entry which is preliminary data.</text>
</comment>
<name>A0A7J7CBK6_TRIWF</name>